<dbReference type="InterPro" id="IPR051047">
    <property type="entry name" value="AccD/PCCB"/>
</dbReference>
<comment type="caution">
    <text evidence="3">The sequence shown here is derived from an EMBL/GenBank/DDBJ whole genome shotgun (WGS) entry which is preliminary data.</text>
</comment>
<sequence length="119" mass="12644">MATTTAPARSGPDRSGPDTAGPGARTAELHAIRAQALAGPSGKATAAQHAKGKLTARERIELLLDAGSFREVEQLRRHRASGFGLEEKRPYTDGVVTGWGTVEGRTVFVYAHDFRIFGG</sequence>
<organism evidence="3 4">
    <name type="scientific">Streptomyces chilikensis</name>
    <dbReference type="NCBI Taxonomy" id="1194079"/>
    <lineage>
        <taxon>Bacteria</taxon>
        <taxon>Bacillati</taxon>
        <taxon>Actinomycetota</taxon>
        <taxon>Actinomycetes</taxon>
        <taxon>Kitasatosporales</taxon>
        <taxon>Streptomycetaceae</taxon>
        <taxon>Streptomyces</taxon>
    </lineage>
</organism>
<dbReference type="InterPro" id="IPR034733">
    <property type="entry name" value="AcCoA_carboxyl_beta"/>
</dbReference>
<evidence type="ECO:0000313" key="3">
    <source>
        <dbReference type="EMBL" id="MEU9581025.1"/>
    </source>
</evidence>
<feature type="region of interest" description="Disordered" evidence="1">
    <location>
        <begin position="1"/>
        <end position="26"/>
    </location>
</feature>
<evidence type="ECO:0000313" key="4">
    <source>
        <dbReference type="Proteomes" id="UP001551584"/>
    </source>
</evidence>
<dbReference type="PANTHER" id="PTHR43842:SF2">
    <property type="entry name" value="PROPIONYL-COA CARBOXYLASE BETA CHAIN, MITOCHONDRIAL"/>
    <property type="match status" value="1"/>
</dbReference>
<dbReference type="EMBL" id="JBEZNA010000096">
    <property type="protein sequence ID" value="MEU9581025.1"/>
    <property type="molecule type" value="Genomic_DNA"/>
</dbReference>
<keyword evidence="3" id="KW-0808">Transferase</keyword>
<feature type="domain" description="CoA carboxyltransferase N-terminal" evidence="2">
    <location>
        <begin position="22"/>
        <end position="119"/>
    </location>
</feature>
<dbReference type="RefSeq" id="WP_359277268.1">
    <property type="nucleotide sequence ID" value="NZ_JBEZNA010000096.1"/>
</dbReference>
<dbReference type="PANTHER" id="PTHR43842">
    <property type="entry name" value="PROPIONYL-COA CARBOXYLASE BETA CHAIN"/>
    <property type="match status" value="1"/>
</dbReference>
<dbReference type="InterPro" id="IPR029045">
    <property type="entry name" value="ClpP/crotonase-like_dom_sf"/>
</dbReference>
<reference evidence="3 4" key="1">
    <citation type="submission" date="2024-06" db="EMBL/GenBank/DDBJ databases">
        <title>The Natural Products Discovery Center: Release of the First 8490 Sequenced Strains for Exploring Actinobacteria Biosynthetic Diversity.</title>
        <authorList>
            <person name="Kalkreuter E."/>
            <person name="Kautsar S.A."/>
            <person name="Yang D."/>
            <person name="Bader C.D."/>
            <person name="Teijaro C.N."/>
            <person name="Fluegel L."/>
            <person name="Davis C.M."/>
            <person name="Simpson J.R."/>
            <person name="Lauterbach L."/>
            <person name="Steele A.D."/>
            <person name="Gui C."/>
            <person name="Meng S."/>
            <person name="Li G."/>
            <person name="Viehrig K."/>
            <person name="Ye F."/>
            <person name="Su P."/>
            <person name="Kiefer A.F."/>
            <person name="Nichols A."/>
            <person name="Cepeda A.J."/>
            <person name="Yan W."/>
            <person name="Fan B."/>
            <person name="Jiang Y."/>
            <person name="Adhikari A."/>
            <person name="Zheng C.-J."/>
            <person name="Schuster L."/>
            <person name="Cowan T.M."/>
            <person name="Smanski M.J."/>
            <person name="Chevrette M.G."/>
            <person name="De Carvalho L.P.S."/>
            <person name="Shen B."/>
        </authorList>
    </citation>
    <scope>NUCLEOTIDE SEQUENCE [LARGE SCALE GENOMIC DNA]</scope>
    <source>
        <strain evidence="3 4">NPDC048117</strain>
    </source>
</reference>
<evidence type="ECO:0000256" key="1">
    <source>
        <dbReference type="SAM" id="MobiDB-lite"/>
    </source>
</evidence>
<accession>A0ABV3EXT8</accession>
<dbReference type="Pfam" id="PF01039">
    <property type="entry name" value="Carboxyl_trans"/>
    <property type="match status" value="1"/>
</dbReference>
<protein>
    <submittedName>
        <fullName evidence="3">Carboxyl transferase domain-containing protein</fullName>
    </submittedName>
</protein>
<evidence type="ECO:0000259" key="2">
    <source>
        <dbReference type="PROSITE" id="PS50980"/>
    </source>
</evidence>
<dbReference type="InterPro" id="IPR011762">
    <property type="entry name" value="COA_CT_N"/>
</dbReference>
<name>A0ABV3EXT8_9ACTN</name>
<dbReference type="GO" id="GO:0016740">
    <property type="term" value="F:transferase activity"/>
    <property type="evidence" value="ECO:0007669"/>
    <property type="project" value="UniProtKB-KW"/>
</dbReference>
<dbReference type="Gene3D" id="3.90.226.10">
    <property type="entry name" value="2-enoyl-CoA Hydratase, Chain A, domain 1"/>
    <property type="match status" value="1"/>
</dbReference>
<gene>
    <name evidence="3" type="ORF">AB0D95_27790</name>
</gene>
<dbReference type="SUPFAM" id="SSF52096">
    <property type="entry name" value="ClpP/crotonase"/>
    <property type="match status" value="1"/>
</dbReference>
<dbReference type="PROSITE" id="PS50980">
    <property type="entry name" value="COA_CT_NTER"/>
    <property type="match status" value="1"/>
</dbReference>
<proteinExistence type="predicted"/>
<feature type="non-terminal residue" evidence="3">
    <location>
        <position position="119"/>
    </location>
</feature>
<dbReference type="Proteomes" id="UP001551584">
    <property type="component" value="Unassembled WGS sequence"/>
</dbReference>
<keyword evidence="4" id="KW-1185">Reference proteome</keyword>